<organism evidence="3 4">
    <name type="scientific">Ditylenchus destructor</name>
    <dbReference type="NCBI Taxonomy" id="166010"/>
    <lineage>
        <taxon>Eukaryota</taxon>
        <taxon>Metazoa</taxon>
        <taxon>Ecdysozoa</taxon>
        <taxon>Nematoda</taxon>
        <taxon>Chromadorea</taxon>
        <taxon>Rhabditida</taxon>
        <taxon>Tylenchina</taxon>
        <taxon>Tylenchomorpha</taxon>
        <taxon>Sphaerularioidea</taxon>
        <taxon>Anguinidae</taxon>
        <taxon>Anguininae</taxon>
        <taxon>Ditylenchus</taxon>
    </lineage>
</organism>
<feature type="compositionally biased region" description="Basic residues" evidence="1">
    <location>
        <begin position="574"/>
        <end position="583"/>
    </location>
</feature>
<dbReference type="EMBL" id="JAKKPZ010000057">
    <property type="protein sequence ID" value="KAI1705333.1"/>
    <property type="molecule type" value="Genomic_DNA"/>
</dbReference>
<feature type="compositionally biased region" description="Low complexity" evidence="1">
    <location>
        <begin position="180"/>
        <end position="192"/>
    </location>
</feature>
<sequence length="603" mass="66402">MMTKFCLPLILAITITLFAKEIGGCCHDDCPKDEKCDCVSSHSGECKDKSEHCEKFKPHCENFFFRKCIKCACPLTCGPSTTLTQEVVMAVETTTWLTTTLMEEVMMAVETTTLPEPTGSTVDEFKDDNRVKCKPCEARRKALKDLYDKYYPQPGKPGAGADVPSSRENLSPTTPSSNRGVGSAGSAPASGDADGGGDDGGDNAGVGYIKSNSAYSRRRLTEKDLTFAEQRITLPNTIGGARLAVNGASKTGTGLQVPTGSPNSIRSVSPGEQTTYTYRSYSTKSTVPVTNYNRGTGHREMPSTSAAFAKEQQTKSQTTLYKNPAFVPSTSVPNPESLQQRNPSLPLNPIIVHPKNPELMNNASQVASVSRSITQVRAPNPAYRGLMDYQKRFEQIKQVRVFNTLESAQQKKETVATLEQPYPGHHLDTDSITDVQIVNHASKQEWLDATQEVPNKVNQTPLAIGVHKSVDALRRDSINLSPRPNSVTKEPRAVSQDNLSEASFVVVHNTLKVAWEKDIYRRKIAEASWQQENNTKTAQRQEEHLSQSSSSLDSLVDAELEKLENGHIGGSGPKKMRKKKRVKDKNDNVWWMEAEEIERLSMG</sequence>
<reference evidence="3" key="1">
    <citation type="submission" date="2022-01" db="EMBL/GenBank/DDBJ databases">
        <title>Genome Sequence Resource for Two Populations of Ditylenchus destructor, the Migratory Endoparasitic Phytonematode.</title>
        <authorList>
            <person name="Zhang H."/>
            <person name="Lin R."/>
            <person name="Xie B."/>
        </authorList>
    </citation>
    <scope>NUCLEOTIDE SEQUENCE</scope>
    <source>
        <strain evidence="3">BazhouSP</strain>
    </source>
</reference>
<evidence type="ECO:0000313" key="4">
    <source>
        <dbReference type="Proteomes" id="UP001201812"/>
    </source>
</evidence>
<protein>
    <submittedName>
        <fullName evidence="3">Uncharacterized protein</fullName>
    </submittedName>
</protein>
<comment type="caution">
    <text evidence="3">The sequence shown here is derived from an EMBL/GenBank/DDBJ whole genome shotgun (WGS) entry which is preliminary data.</text>
</comment>
<name>A0AAD4QZB1_9BILA</name>
<feature type="region of interest" description="Disordered" evidence="1">
    <location>
        <begin position="531"/>
        <end position="551"/>
    </location>
</feature>
<dbReference type="Proteomes" id="UP001201812">
    <property type="component" value="Unassembled WGS sequence"/>
</dbReference>
<feature type="chain" id="PRO_5042170068" evidence="2">
    <location>
        <begin position="20"/>
        <end position="603"/>
    </location>
</feature>
<feature type="signal peptide" evidence="2">
    <location>
        <begin position="1"/>
        <end position="19"/>
    </location>
</feature>
<dbReference type="AlphaFoldDB" id="A0AAD4QZB1"/>
<feature type="compositionally biased region" description="Polar residues" evidence="1">
    <location>
        <begin position="166"/>
        <end position="179"/>
    </location>
</feature>
<evidence type="ECO:0000256" key="2">
    <source>
        <dbReference type="SAM" id="SignalP"/>
    </source>
</evidence>
<keyword evidence="4" id="KW-1185">Reference proteome</keyword>
<proteinExistence type="predicted"/>
<gene>
    <name evidence="3" type="ORF">DdX_13648</name>
</gene>
<feature type="region of interest" description="Disordered" evidence="1">
    <location>
        <begin position="563"/>
        <end position="585"/>
    </location>
</feature>
<feature type="region of interest" description="Disordered" evidence="1">
    <location>
        <begin position="149"/>
        <end position="209"/>
    </location>
</feature>
<evidence type="ECO:0000256" key="1">
    <source>
        <dbReference type="SAM" id="MobiDB-lite"/>
    </source>
</evidence>
<evidence type="ECO:0000313" key="3">
    <source>
        <dbReference type="EMBL" id="KAI1705333.1"/>
    </source>
</evidence>
<accession>A0AAD4QZB1</accession>
<keyword evidence="2" id="KW-0732">Signal</keyword>